<gene>
    <name evidence="10" type="ORF">BP5553_00417</name>
</gene>
<dbReference type="GO" id="GO:0020037">
    <property type="term" value="F:heme binding"/>
    <property type="evidence" value="ECO:0007669"/>
    <property type="project" value="InterPro"/>
</dbReference>
<dbReference type="OrthoDB" id="3945418at2759"/>
<dbReference type="GO" id="GO:0004497">
    <property type="term" value="F:monooxygenase activity"/>
    <property type="evidence" value="ECO:0007669"/>
    <property type="project" value="UniProtKB-KW"/>
</dbReference>
<organism evidence="10 11">
    <name type="scientific">Venustampulla echinocandica</name>
    <dbReference type="NCBI Taxonomy" id="2656787"/>
    <lineage>
        <taxon>Eukaryota</taxon>
        <taxon>Fungi</taxon>
        <taxon>Dikarya</taxon>
        <taxon>Ascomycota</taxon>
        <taxon>Pezizomycotina</taxon>
        <taxon>Leotiomycetes</taxon>
        <taxon>Helotiales</taxon>
        <taxon>Pleuroascaceae</taxon>
        <taxon>Venustampulla</taxon>
    </lineage>
</organism>
<keyword evidence="9" id="KW-1133">Transmembrane helix</keyword>
<keyword evidence="7 8" id="KW-0349">Heme</keyword>
<evidence type="ECO:0000256" key="7">
    <source>
        <dbReference type="PIRSR" id="PIRSR602401-1"/>
    </source>
</evidence>
<dbReference type="PROSITE" id="PS00086">
    <property type="entry name" value="CYTOCHROME_P450"/>
    <property type="match status" value="1"/>
</dbReference>
<keyword evidence="9" id="KW-0472">Membrane</keyword>
<dbReference type="Proteomes" id="UP000254866">
    <property type="component" value="Unassembled WGS sequence"/>
</dbReference>
<dbReference type="PANTHER" id="PTHR24305:SF157">
    <property type="entry name" value="N-ACETYLTRYPTOPHAN 6-HYDROXYLASE IVOC-RELATED"/>
    <property type="match status" value="1"/>
</dbReference>
<keyword evidence="6 8" id="KW-0503">Monooxygenase</keyword>
<feature type="transmembrane region" description="Helical" evidence="9">
    <location>
        <begin position="6"/>
        <end position="27"/>
    </location>
</feature>
<dbReference type="InterPro" id="IPR050121">
    <property type="entry name" value="Cytochrome_P450_monoxygenase"/>
</dbReference>
<dbReference type="GeneID" id="43593266"/>
<evidence type="ECO:0000256" key="1">
    <source>
        <dbReference type="ARBA" id="ARBA00001971"/>
    </source>
</evidence>
<dbReference type="EMBL" id="NPIC01000001">
    <property type="protein sequence ID" value="RDL40438.1"/>
    <property type="molecule type" value="Genomic_DNA"/>
</dbReference>
<dbReference type="GO" id="GO:0005506">
    <property type="term" value="F:iron ion binding"/>
    <property type="evidence" value="ECO:0007669"/>
    <property type="project" value="InterPro"/>
</dbReference>
<comment type="similarity">
    <text evidence="2 8">Belongs to the cytochrome P450 family.</text>
</comment>
<protein>
    <recommendedName>
        <fullName evidence="12">Cytochrome P450</fullName>
    </recommendedName>
</protein>
<name>A0A370TY49_9HELO</name>
<evidence type="ECO:0000313" key="10">
    <source>
        <dbReference type="EMBL" id="RDL40438.1"/>
    </source>
</evidence>
<evidence type="ECO:0000256" key="5">
    <source>
        <dbReference type="ARBA" id="ARBA00023004"/>
    </source>
</evidence>
<dbReference type="GO" id="GO:0016705">
    <property type="term" value="F:oxidoreductase activity, acting on paired donors, with incorporation or reduction of molecular oxygen"/>
    <property type="evidence" value="ECO:0007669"/>
    <property type="project" value="InterPro"/>
</dbReference>
<dbReference type="Pfam" id="PF00067">
    <property type="entry name" value="p450"/>
    <property type="match status" value="1"/>
</dbReference>
<evidence type="ECO:0000313" key="11">
    <source>
        <dbReference type="Proteomes" id="UP000254866"/>
    </source>
</evidence>
<dbReference type="PANTHER" id="PTHR24305">
    <property type="entry name" value="CYTOCHROME P450"/>
    <property type="match status" value="1"/>
</dbReference>
<dbReference type="STRING" id="2656787.A0A370TY49"/>
<dbReference type="InterPro" id="IPR036396">
    <property type="entry name" value="Cyt_P450_sf"/>
</dbReference>
<dbReference type="AlphaFoldDB" id="A0A370TY49"/>
<dbReference type="InterPro" id="IPR001128">
    <property type="entry name" value="Cyt_P450"/>
</dbReference>
<dbReference type="SUPFAM" id="SSF48264">
    <property type="entry name" value="Cytochrome P450"/>
    <property type="match status" value="1"/>
</dbReference>
<feature type="binding site" description="axial binding residue" evidence="7">
    <location>
        <position position="444"/>
    </location>
    <ligand>
        <name>heme</name>
        <dbReference type="ChEBI" id="CHEBI:30413"/>
    </ligand>
    <ligandPart>
        <name>Fe</name>
        <dbReference type="ChEBI" id="CHEBI:18248"/>
    </ligandPart>
</feature>
<comment type="cofactor">
    <cofactor evidence="1 7">
        <name>heme</name>
        <dbReference type="ChEBI" id="CHEBI:30413"/>
    </cofactor>
</comment>
<evidence type="ECO:0000256" key="2">
    <source>
        <dbReference type="ARBA" id="ARBA00010617"/>
    </source>
</evidence>
<keyword evidence="11" id="KW-1185">Reference proteome</keyword>
<evidence type="ECO:0008006" key="12">
    <source>
        <dbReference type="Google" id="ProtNLM"/>
    </source>
</evidence>
<dbReference type="InterPro" id="IPR002401">
    <property type="entry name" value="Cyt_P450_E_grp-I"/>
</dbReference>
<evidence type="ECO:0000256" key="9">
    <source>
        <dbReference type="SAM" id="Phobius"/>
    </source>
</evidence>
<sequence length="500" mass="56854">MALLMILKAIALAAITATCYVVSIIIYRAWLSPLSKVPGPKLAAMTQGYEMYFDLIKPARFPWQIRKLHEQYGPIVRISPEEVHINDPAYAEIQFSSSNAVKQNKYAPHQHQFGMPESTFNTIDADLHKVRRGALAPFFSRRSINTLEPMLVEKVNKTCSRLQQFKESGEPVDLRLLFSCMTTDIITDYAFPHCFDLLSTPDLAPGWRNTFTEGLRNFQWFKHFPSLWNVLRGMPDSMLLKLSPEMAVTKEWENGNQKLVHEIVDTFDPMQETKAHPTIFHELLGSDLPEHEKSYERLWQEGSALIGAGVETTSNTLNVALYYLSHNPEKLNRLKKELAESMPDRTLLAPWAQLEKLPYLTAVIKEALRVAFGTTSRFIRVAPESTLRYKDYVFPPGTAVSMSPMLLCEHPELYENPKVFSPERWLGQNNSADLFVFGRGPRMCAGQNLAFAELYLTLAAIVRRFDLDLYETDITDIEAVCDAVMPLPKAETKGVRVMVS</sequence>
<reference evidence="10 11" key="1">
    <citation type="journal article" date="2018" name="IMA Fungus">
        <title>IMA Genome-F 9: Draft genome sequence of Annulohypoxylon stygium, Aspergillus mulundensis, Berkeleyomyces basicola (syn. Thielaviopsis basicola), Ceratocystis smalleyi, two Cercospora beticola strains, Coleophoma cylindrospora, Fusarium fracticaudum, Phialophora cf. hyalina, and Morchella septimelata.</title>
        <authorList>
            <person name="Wingfield B.D."/>
            <person name="Bills G.F."/>
            <person name="Dong Y."/>
            <person name="Huang W."/>
            <person name="Nel W.J."/>
            <person name="Swalarsk-Parry B.S."/>
            <person name="Vaghefi N."/>
            <person name="Wilken P.M."/>
            <person name="An Z."/>
            <person name="de Beer Z.W."/>
            <person name="De Vos L."/>
            <person name="Chen L."/>
            <person name="Duong T.A."/>
            <person name="Gao Y."/>
            <person name="Hammerbacher A."/>
            <person name="Kikkert J.R."/>
            <person name="Li Y."/>
            <person name="Li H."/>
            <person name="Li K."/>
            <person name="Li Q."/>
            <person name="Liu X."/>
            <person name="Ma X."/>
            <person name="Naidoo K."/>
            <person name="Pethybridge S.J."/>
            <person name="Sun J."/>
            <person name="Steenkamp E.T."/>
            <person name="van der Nest M.A."/>
            <person name="van Wyk S."/>
            <person name="Wingfield M.J."/>
            <person name="Xiong C."/>
            <person name="Yue Q."/>
            <person name="Zhang X."/>
        </authorList>
    </citation>
    <scope>NUCLEOTIDE SEQUENCE [LARGE SCALE GENOMIC DNA]</scope>
    <source>
        <strain evidence="10 11">BP 5553</strain>
    </source>
</reference>
<keyword evidence="3 7" id="KW-0479">Metal-binding</keyword>
<keyword evidence="9" id="KW-0812">Transmembrane</keyword>
<keyword evidence="4 8" id="KW-0560">Oxidoreductase</keyword>
<dbReference type="RefSeq" id="XP_031873094.1">
    <property type="nucleotide sequence ID" value="XM_032009040.1"/>
</dbReference>
<dbReference type="PRINTS" id="PR00463">
    <property type="entry name" value="EP450I"/>
</dbReference>
<evidence type="ECO:0000256" key="8">
    <source>
        <dbReference type="RuleBase" id="RU000461"/>
    </source>
</evidence>
<dbReference type="InterPro" id="IPR017972">
    <property type="entry name" value="Cyt_P450_CS"/>
</dbReference>
<dbReference type="Gene3D" id="1.10.630.10">
    <property type="entry name" value="Cytochrome P450"/>
    <property type="match status" value="1"/>
</dbReference>
<dbReference type="CDD" id="cd11062">
    <property type="entry name" value="CYP58-like"/>
    <property type="match status" value="1"/>
</dbReference>
<accession>A0A370TY49</accession>
<dbReference type="PRINTS" id="PR00385">
    <property type="entry name" value="P450"/>
</dbReference>
<evidence type="ECO:0000256" key="4">
    <source>
        <dbReference type="ARBA" id="ARBA00023002"/>
    </source>
</evidence>
<keyword evidence="5 7" id="KW-0408">Iron</keyword>
<proteinExistence type="inferred from homology"/>
<evidence type="ECO:0000256" key="6">
    <source>
        <dbReference type="ARBA" id="ARBA00023033"/>
    </source>
</evidence>
<evidence type="ECO:0000256" key="3">
    <source>
        <dbReference type="ARBA" id="ARBA00022723"/>
    </source>
</evidence>
<comment type="caution">
    <text evidence="10">The sequence shown here is derived from an EMBL/GenBank/DDBJ whole genome shotgun (WGS) entry which is preliminary data.</text>
</comment>